<evidence type="ECO:0000313" key="3">
    <source>
        <dbReference type="Proteomes" id="UP000509510"/>
    </source>
</evidence>
<feature type="region of interest" description="Disordered" evidence="1">
    <location>
        <begin position="1"/>
        <end position="25"/>
    </location>
</feature>
<reference evidence="3" key="1">
    <citation type="submission" date="2020-06" db="EMBL/GenBank/DDBJ databases">
        <title>A chromosome-scale genome assembly of Talaromyces rugulosus W13939.</title>
        <authorList>
            <person name="Wang B."/>
            <person name="Guo L."/>
            <person name="Ye K."/>
            <person name="Wang L."/>
        </authorList>
    </citation>
    <scope>NUCLEOTIDE SEQUENCE [LARGE SCALE GENOMIC DNA]</scope>
    <source>
        <strain evidence="3">W13939</strain>
    </source>
</reference>
<dbReference type="GeneID" id="55990158"/>
<dbReference type="AlphaFoldDB" id="A0A7H8QNL4"/>
<dbReference type="KEGG" id="trg:TRUGW13939_02651"/>
<gene>
    <name evidence="2" type="ORF">TRUGW13939_02651</name>
</gene>
<dbReference type="EMBL" id="CP055899">
    <property type="protein sequence ID" value="QKX55557.1"/>
    <property type="molecule type" value="Genomic_DNA"/>
</dbReference>
<feature type="compositionally biased region" description="Polar residues" evidence="1">
    <location>
        <begin position="1"/>
        <end position="14"/>
    </location>
</feature>
<accession>A0A7H8QNL4</accession>
<evidence type="ECO:0000313" key="2">
    <source>
        <dbReference type="EMBL" id="QKX55557.1"/>
    </source>
</evidence>
<proteinExistence type="predicted"/>
<dbReference type="RefSeq" id="XP_035341735.1">
    <property type="nucleotide sequence ID" value="XM_035485842.1"/>
</dbReference>
<sequence length="511" mass="57492">MSRTDNATRNSSYRQWPGERHPTQWDVHDANQSPAVSFLERFRVALLHSEYAEEEGESVLDAASFIGESETLNPTLTPPTDSAASYTYPMALLSDNLAMPSEDELLRLQGEFYTSFKQHIFINSVDVTGTSGIIPPYLQLALACISSVTSPLAGTNEHLSGSDFFITGVHLWGVMLEVDNREARLLEAVVAATLLITYGILSTDHKECRQATGLLANVTTITRRLHLTDYYPPLLVPGEIPERESSMKSSLISYMLLIDVMHSVHCNTVINHSVSELWIKMPSSMHSFRTIYNLLAHDDVLPPDVKSSEDGLLLITALLSDIIYIQRCHVSLPHLSTPKDERLRNPYAPLSAKSEFLRQSAGMMAALSQWENTFHDKVDNDILALYYFTKLHLICPALWELPRMAGYGSICSHPVESREMEISDKAMDLAWLVLDHCDKNSKTARPNLSIWLPIVLFISALVVWQRLRSRAATDLKYGTLKVLSMFEHEIARLPWPCCREMSKTLEGLMQN</sequence>
<organism evidence="2 3">
    <name type="scientific">Talaromyces rugulosus</name>
    <name type="common">Penicillium rugulosum</name>
    <dbReference type="NCBI Taxonomy" id="121627"/>
    <lineage>
        <taxon>Eukaryota</taxon>
        <taxon>Fungi</taxon>
        <taxon>Dikarya</taxon>
        <taxon>Ascomycota</taxon>
        <taxon>Pezizomycotina</taxon>
        <taxon>Eurotiomycetes</taxon>
        <taxon>Eurotiomycetidae</taxon>
        <taxon>Eurotiales</taxon>
        <taxon>Trichocomaceae</taxon>
        <taxon>Talaromyces</taxon>
        <taxon>Talaromyces sect. Islandici</taxon>
    </lineage>
</organism>
<name>A0A7H8QNL4_TALRU</name>
<dbReference type="OrthoDB" id="4109707at2759"/>
<keyword evidence="3" id="KW-1185">Reference proteome</keyword>
<dbReference type="Proteomes" id="UP000509510">
    <property type="component" value="Chromosome II"/>
</dbReference>
<evidence type="ECO:0000256" key="1">
    <source>
        <dbReference type="SAM" id="MobiDB-lite"/>
    </source>
</evidence>
<evidence type="ECO:0008006" key="4">
    <source>
        <dbReference type="Google" id="ProtNLM"/>
    </source>
</evidence>
<protein>
    <recommendedName>
        <fullName evidence="4">Transcription factor domain-containing protein</fullName>
    </recommendedName>
</protein>